<dbReference type="eggNOG" id="COG2256">
    <property type="taxonomic scope" value="Bacteria"/>
</dbReference>
<dbReference type="GO" id="GO:0006261">
    <property type="term" value="P:DNA-templated DNA replication"/>
    <property type="evidence" value="ECO:0007669"/>
    <property type="project" value="TreeGrafter"/>
</dbReference>
<evidence type="ECO:0000313" key="9">
    <source>
        <dbReference type="EMBL" id="AEF85043.1"/>
    </source>
</evidence>
<evidence type="ECO:0000256" key="2">
    <source>
        <dbReference type="ARBA" id="ARBA00008959"/>
    </source>
</evidence>
<keyword evidence="4" id="KW-0235">DNA replication</keyword>
<dbReference type="CDD" id="cd18139">
    <property type="entry name" value="HLD_clamp_RarA"/>
    <property type="match status" value="1"/>
</dbReference>
<dbReference type="NCBIfam" id="NF009883">
    <property type="entry name" value="PRK13341.1-4"/>
    <property type="match status" value="1"/>
</dbReference>
<organism evidence="9 10">
    <name type="scientific">Treponema primitia (strain ATCC BAA-887 / DSM 12427 / ZAS-2)</name>
    <dbReference type="NCBI Taxonomy" id="545694"/>
    <lineage>
        <taxon>Bacteria</taxon>
        <taxon>Pseudomonadati</taxon>
        <taxon>Spirochaetota</taxon>
        <taxon>Spirochaetia</taxon>
        <taxon>Spirochaetales</taxon>
        <taxon>Treponemataceae</taxon>
        <taxon>Treponema</taxon>
    </lineage>
</organism>
<keyword evidence="10" id="KW-1185">Reference proteome</keyword>
<comment type="function">
    <text evidence="1">DNA-dependent ATPase that plays important roles in cellular responses to stalled DNA replication processes.</text>
</comment>
<dbReference type="InterPro" id="IPR003593">
    <property type="entry name" value="AAA+_ATPase"/>
</dbReference>
<dbReference type="FunFam" id="3.40.50.300:FF:000137">
    <property type="entry name" value="Replication-associated recombination protein A"/>
    <property type="match status" value="1"/>
</dbReference>
<protein>
    <recommendedName>
        <fullName evidence="3">Replication-associated recombination protein A</fullName>
    </recommendedName>
</protein>
<dbReference type="Gene3D" id="1.10.8.60">
    <property type="match status" value="1"/>
</dbReference>
<dbReference type="GO" id="GO:0008047">
    <property type="term" value="F:enzyme activator activity"/>
    <property type="evidence" value="ECO:0007669"/>
    <property type="project" value="TreeGrafter"/>
</dbReference>
<dbReference type="Pfam" id="PF16193">
    <property type="entry name" value="AAA_assoc_2"/>
    <property type="match status" value="1"/>
</dbReference>
<evidence type="ECO:0000259" key="8">
    <source>
        <dbReference type="SMART" id="SM00382"/>
    </source>
</evidence>
<dbReference type="PANTHER" id="PTHR13779:SF7">
    <property type="entry name" value="ATPASE WRNIP1"/>
    <property type="match status" value="1"/>
</dbReference>
<dbReference type="InterPro" id="IPR051314">
    <property type="entry name" value="AAA_ATPase_RarA/MGS1/WRNIP1"/>
</dbReference>
<comment type="similarity">
    <text evidence="2">Belongs to the AAA ATPase family. RarA/MGS1/WRNIP1 subfamily.</text>
</comment>
<sequence>MADLFTVQGAGPGDQSPLADRMRPRILDDVVGQDHIVGPGRLLRRAIQADRLSSVIFYGPPGTGKTSLARVIANTTRSTFESLNAVLAGIKDIREAIDRSDERRRLYGKRTILFVDEVHRWNKAQQDALLPWVENGTVILIGATTENPFFEVNRALVSRSRIFQLKPLSPENLRETADKALADRERGYGKWRVSFEEGALEHLVEVAGGDARSLLNALELAIETSVPWPPPVDAEIKVSFEAAEESIQRRAVLYDKEGDYHFDTISAFIKSVRGSDPDAALYWLAKMVRAGEDPSFIFRRMIILASEDVGLADPGALNVVISCAQSFDRIGFPEGNFPLAHACLYLATAPKSNSAMAFFDALAEVDREDAEVPNHLRDASRDKEGFGHGDGYIYPHAYRDHWAAQQYLPTALRGKTFYNPSRIGYEGKIRDEVLQKRELQAAVIMGDIQGAAQESPGAESAAEGEFLSWSASSKGREGWFKRLESGRSKLLLADRDAILGCCAIARHHRILVAAANDGLLLWESLRRVPEGLAAALVDSETARDALLRYASGLDEPEMPLVAVKKKPPLPSPEEAEALFDCKVFDHILAREPWRRGFGGADPEEAFTGFAVAARQLLVPGGSLVLLLSPPRLGERISRILKEDPASEGRSVDLIRSLAVAEEAFFNEAAAEGAGRWTWDRETLENSFAARSLEGSTDLDFSITVTVLEQSEERLLTEKDLSLWFDKEKSSWGSYIYKSLGEEAFSELRDMLQTRAAKGPILWKWRSLLLKGICV</sequence>
<evidence type="ECO:0000256" key="3">
    <source>
        <dbReference type="ARBA" id="ARBA00020776"/>
    </source>
</evidence>
<dbReference type="Gene3D" id="1.10.3710.10">
    <property type="entry name" value="DNA polymerase III clamp loader subunits, C-terminal domain"/>
    <property type="match status" value="1"/>
</dbReference>
<keyword evidence="5" id="KW-0547">Nucleotide-binding</keyword>
<dbReference type="InterPro" id="IPR027417">
    <property type="entry name" value="P-loop_NTPase"/>
</dbReference>
<dbReference type="FunFam" id="1.20.272.10:FF:000001">
    <property type="entry name" value="Putative AAA family ATPase"/>
    <property type="match status" value="1"/>
</dbReference>
<reference evidence="9 10" key="2">
    <citation type="journal article" date="2011" name="ISME J.">
        <title>RNA-seq reveals cooperative metabolic interactions between two termite-gut spirochete species in co-culture.</title>
        <authorList>
            <person name="Rosenthal A.Z."/>
            <person name="Matson E.G."/>
            <person name="Eldar A."/>
            <person name="Leadbetter J.R."/>
        </authorList>
    </citation>
    <scope>NUCLEOTIDE SEQUENCE [LARGE SCALE GENOMIC DNA]</scope>
    <source>
        <strain evidence="10">ATCC BAA-887 / DSM 12427 / ZAS-2</strain>
    </source>
</reference>
<dbReference type="GO" id="GO:0005524">
    <property type="term" value="F:ATP binding"/>
    <property type="evidence" value="ECO:0007669"/>
    <property type="project" value="UniProtKB-KW"/>
</dbReference>
<dbReference type="Gene3D" id="3.40.50.300">
    <property type="entry name" value="P-loop containing nucleotide triphosphate hydrolases"/>
    <property type="match status" value="1"/>
</dbReference>
<dbReference type="PRINTS" id="PR00830">
    <property type="entry name" value="ENDOLAPTASE"/>
</dbReference>
<dbReference type="SUPFAM" id="SSF48019">
    <property type="entry name" value="post-AAA+ oligomerization domain-like"/>
    <property type="match status" value="1"/>
</dbReference>
<dbReference type="NCBIfam" id="NF009881">
    <property type="entry name" value="PRK13341.1-2"/>
    <property type="match status" value="1"/>
</dbReference>
<keyword evidence="6" id="KW-0067">ATP-binding</keyword>
<evidence type="ECO:0000256" key="6">
    <source>
        <dbReference type="ARBA" id="ARBA00022840"/>
    </source>
</evidence>
<feature type="region of interest" description="Disordered" evidence="7">
    <location>
        <begin position="1"/>
        <end position="21"/>
    </location>
</feature>
<dbReference type="OrthoDB" id="9778364at2"/>
<accession>F5YHF8</accession>
<name>F5YHF8_TREPZ</name>
<dbReference type="GO" id="GO:0016887">
    <property type="term" value="F:ATP hydrolysis activity"/>
    <property type="evidence" value="ECO:0007669"/>
    <property type="project" value="InterPro"/>
</dbReference>
<dbReference type="InterPro" id="IPR003959">
    <property type="entry name" value="ATPase_AAA_core"/>
</dbReference>
<dbReference type="PANTHER" id="PTHR13779">
    <property type="entry name" value="WERNER HELICASE-INTERACTING PROTEIN 1 FAMILY MEMBER"/>
    <property type="match status" value="1"/>
</dbReference>
<evidence type="ECO:0000256" key="4">
    <source>
        <dbReference type="ARBA" id="ARBA00022705"/>
    </source>
</evidence>
<evidence type="ECO:0000256" key="5">
    <source>
        <dbReference type="ARBA" id="ARBA00022741"/>
    </source>
</evidence>
<dbReference type="RefSeq" id="WP_015707783.1">
    <property type="nucleotide sequence ID" value="NC_015578.1"/>
</dbReference>
<dbReference type="STRING" id="545694.TREPR_2423"/>
<dbReference type="GO" id="GO:0003677">
    <property type="term" value="F:DNA binding"/>
    <property type="evidence" value="ECO:0007669"/>
    <property type="project" value="InterPro"/>
</dbReference>
<feature type="domain" description="AAA+ ATPase" evidence="8">
    <location>
        <begin position="51"/>
        <end position="168"/>
    </location>
</feature>
<evidence type="ECO:0000313" key="10">
    <source>
        <dbReference type="Proteomes" id="UP000009223"/>
    </source>
</evidence>
<dbReference type="InterPro" id="IPR032423">
    <property type="entry name" value="AAA_assoc_2"/>
</dbReference>
<dbReference type="InterPro" id="IPR008921">
    <property type="entry name" value="DNA_pol3_clamp-load_cplx_C"/>
</dbReference>
<dbReference type="InterPro" id="IPR021886">
    <property type="entry name" value="MgsA_C"/>
</dbReference>
<dbReference type="SMART" id="SM00382">
    <property type="entry name" value="AAA"/>
    <property type="match status" value="1"/>
</dbReference>
<gene>
    <name evidence="9" type="ordered locus">TREPR_2423</name>
</gene>
<evidence type="ECO:0000256" key="7">
    <source>
        <dbReference type="SAM" id="MobiDB-lite"/>
    </source>
</evidence>
<reference evidence="10" key="1">
    <citation type="submission" date="2009-12" db="EMBL/GenBank/DDBJ databases">
        <title>Complete sequence of Treponema primitia strain ZAS-2.</title>
        <authorList>
            <person name="Tetu S.G."/>
            <person name="Matson E."/>
            <person name="Ren Q."/>
            <person name="Seshadri R."/>
            <person name="Elbourne L."/>
            <person name="Hassan K.A."/>
            <person name="Durkin A."/>
            <person name="Radune D."/>
            <person name="Mohamoud Y."/>
            <person name="Shay R."/>
            <person name="Jin S."/>
            <person name="Zhang X."/>
            <person name="Lucey K."/>
            <person name="Ballor N.R."/>
            <person name="Ottesen E."/>
            <person name="Rosenthal R."/>
            <person name="Allen A."/>
            <person name="Leadbetter J.R."/>
            <person name="Paulsen I.T."/>
        </authorList>
    </citation>
    <scope>NUCLEOTIDE SEQUENCE [LARGE SCALE GENOMIC DNA]</scope>
    <source>
        <strain evidence="10">ATCC BAA-887 / DSM 12427 / ZAS-2</strain>
    </source>
</reference>
<proteinExistence type="inferred from homology"/>
<dbReference type="GO" id="GO:0017116">
    <property type="term" value="F:single-stranded DNA helicase activity"/>
    <property type="evidence" value="ECO:0007669"/>
    <property type="project" value="TreeGrafter"/>
</dbReference>
<dbReference type="CDD" id="cd00009">
    <property type="entry name" value="AAA"/>
    <property type="match status" value="1"/>
</dbReference>
<dbReference type="Pfam" id="PF00004">
    <property type="entry name" value="AAA"/>
    <property type="match status" value="1"/>
</dbReference>
<dbReference type="HOGENOM" id="CLU_018046_0_2_12"/>
<dbReference type="KEGG" id="tpi:TREPR_2423"/>
<dbReference type="EMBL" id="CP001843">
    <property type="protein sequence ID" value="AEF85043.1"/>
    <property type="molecule type" value="Genomic_DNA"/>
</dbReference>
<dbReference type="Proteomes" id="UP000009223">
    <property type="component" value="Chromosome"/>
</dbReference>
<dbReference type="GO" id="GO:0000731">
    <property type="term" value="P:DNA synthesis involved in DNA repair"/>
    <property type="evidence" value="ECO:0007669"/>
    <property type="project" value="TreeGrafter"/>
</dbReference>
<dbReference type="Gene3D" id="1.20.272.10">
    <property type="match status" value="1"/>
</dbReference>
<evidence type="ECO:0000256" key="1">
    <source>
        <dbReference type="ARBA" id="ARBA00002393"/>
    </source>
</evidence>
<dbReference type="SUPFAM" id="SSF52540">
    <property type="entry name" value="P-loop containing nucleoside triphosphate hydrolases"/>
    <property type="match status" value="1"/>
</dbReference>
<dbReference type="Pfam" id="PF12002">
    <property type="entry name" value="MgsA_C"/>
    <property type="match status" value="1"/>
</dbReference>
<dbReference type="AlphaFoldDB" id="F5YHF8"/>